<dbReference type="Proteomes" id="UP000282613">
    <property type="component" value="Unassembled WGS sequence"/>
</dbReference>
<accession>A0A0R3VYM6</accession>
<keyword evidence="2" id="KW-1185">Reference proteome</keyword>
<evidence type="ECO:0000313" key="3">
    <source>
        <dbReference type="WBParaSite" id="TASK_0000252001-mRNA-1"/>
    </source>
</evidence>
<evidence type="ECO:0000313" key="2">
    <source>
        <dbReference type="Proteomes" id="UP000282613"/>
    </source>
</evidence>
<reference evidence="1 2" key="2">
    <citation type="submission" date="2018-11" db="EMBL/GenBank/DDBJ databases">
        <authorList>
            <consortium name="Pathogen Informatics"/>
        </authorList>
    </citation>
    <scope>NUCLEOTIDE SEQUENCE [LARGE SCALE GENOMIC DNA]</scope>
</reference>
<dbReference type="EMBL" id="UYRS01001910">
    <property type="protein sequence ID" value="VDK25440.1"/>
    <property type="molecule type" value="Genomic_DNA"/>
</dbReference>
<dbReference type="WBParaSite" id="TASK_0000252001-mRNA-1">
    <property type="protein sequence ID" value="TASK_0000252001-mRNA-1"/>
    <property type="gene ID" value="TASK_0000252001"/>
</dbReference>
<organism evidence="3">
    <name type="scientific">Taenia asiatica</name>
    <name type="common">Asian tapeworm</name>
    <dbReference type="NCBI Taxonomy" id="60517"/>
    <lineage>
        <taxon>Eukaryota</taxon>
        <taxon>Metazoa</taxon>
        <taxon>Spiralia</taxon>
        <taxon>Lophotrochozoa</taxon>
        <taxon>Platyhelminthes</taxon>
        <taxon>Cestoda</taxon>
        <taxon>Eucestoda</taxon>
        <taxon>Cyclophyllidea</taxon>
        <taxon>Taeniidae</taxon>
        <taxon>Taenia</taxon>
    </lineage>
</organism>
<protein>
    <submittedName>
        <fullName evidence="3">FBA_3 domain-containing protein</fullName>
    </submittedName>
</protein>
<name>A0A0R3VYM6_TAEAS</name>
<dbReference type="AlphaFoldDB" id="A0A0R3VYM6"/>
<reference evidence="3" key="1">
    <citation type="submission" date="2017-02" db="UniProtKB">
        <authorList>
            <consortium name="WormBaseParasite"/>
        </authorList>
    </citation>
    <scope>IDENTIFICATION</scope>
</reference>
<gene>
    <name evidence="1" type="ORF">TASK_LOCUS2521</name>
</gene>
<proteinExistence type="predicted"/>
<evidence type="ECO:0000313" key="1">
    <source>
        <dbReference type="EMBL" id="VDK25440.1"/>
    </source>
</evidence>
<sequence length="169" mass="19450">MWWVYSALAGLSDIPDSEESNERVPEEVQQMTHDLLLPLQAQHRIRLQTKGVRRTALSFVATQKSELYIIAGYSHTYVSMVCGELGQLPMPYHSLEFSVNSYEIILLGDDMRFLLVSQPESADNFYDEELRFWENNVNSMPRVSLRCFRCKGVDIRPGWLITFGISGVR</sequence>